<accession>A0A8S5NYN9</accession>
<reference evidence="1" key="1">
    <citation type="journal article" date="2021" name="Proc. Natl. Acad. Sci. U.S.A.">
        <title>A Catalog of Tens of Thousands of Viruses from Human Metagenomes Reveals Hidden Associations with Chronic Diseases.</title>
        <authorList>
            <person name="Tisza M.J."/>
            <person name="Buck C.B."/>
        </authorList>
    </citation>
    <scope>NUCLEOTIDE SEQUENCE</scope>
    <source>
        <strain evidence="1">Ct4Ap70</strain>
    </source>
</reference>
<sequence>MRNSHQLYTDYPHISVLLQCLSQDTYLTRFASSRP</sequence>
<evidence type="ECO:0000313" key="1">
    <source>
        <dbReference type="EMBL" id="DAD99075.1"/>
    </source>
</evidence>
<name>A0A8S5NYN9_9CAUD</name>
<organism evidence="1">
    <name type="scientific">Siphoviridae sp. ct4Ap70</name>
    <dbReference type="NCBI Taxonomy" id="2825328"/>
    <lineage>
        <taxon>Viruses</taxon>
        <taxon>Duplodnaviria</taxon>
        <taxon>Heunggongvirae</taxon>
        <taxon>Uroviricota</taxon>
        <taxon>Caudoviricetes</taxon>
    </lineage>
</organism>
<protein>
    <submittedName>
        <fullName evidence="1">Uncharacterized protein</fullName>
    </submittedName>
</protein>
<proteinExistence type="predicted"/>
<dbReference type="EMBL" id="BK015274">
    <property type="protein sequence ID" value="DAD99075.1"/>
    <property type="molecule type" value="Genomic_DNA"/>
</dbReference>